<sequence length="422" mass="46330">MPPAPNTSTKPPVLDNPRGQELDIAVSIVLVFMTIVVAMRLWGRYRYKTPAKATKFQYGESRFWILMSDITVVVSYTIAVALTAVCYAGVRWGDGLHTSSLSPRQAHTVLKLFFVYQVLYKFLSGIAKIATLFLLLAISMPQMRGFNLFCKCFALYIGLYCLATSLATVFQCGTAFRSNWNKTLDQSQCFFLPPFWYSHAAINVSATAVMAVLPWWLFASITYKRKHAIATIMSALAVGETVLGAVRLYGLYTSAHSKGDLTYGNITGLLVSQLEVDFACISACVPTVLKMVEEFWCLFCVHVLGIKSMAWNASHDSSGQTPGGRSNGSHTVHSGKIPLSDLRSVDREPRPAGPYSIIDKDEESASMDSSEHIVRRDSGSPSGGITVQTDYSIRIENNDVGTSEATYGASITAIQSNPHIEH</sequence>
<feature type="transmembrane region" description="Helical" evidence="7">
    <location>
        <begin position="196"/>
        <end position="217"/>
    </location>
</feature>
<dbReference type="EMBL" id="JAVFKD010000012">
    <property type="protein sequence ID" value="KAK5993489.1"/>
    <property type="molecule type" value="Genomic_DNA"/>
</dbReference>
<feature type="transmembrane region" description="Helical" evidence="7">
    <location>
        <begin position="24"/>
        <end position="42"/>
    </location>
</feature>
<evidence type="ECO:0000256" key="4">
    <source>
        <dbReference type="ARBA" id="ARBA00023136"/>
    </source>
</evidence>
<feature type="transmembrane region" description="Helical" evidence="7">
    <location>
        <begin position="153"/>
        <end position="176"/>
    </location>
</feature>
<comment type="similarity">
    <text evidence="5">Belongs to the SAT4 family.</text>
</comment>
<dbReference type="InterPro" id="IPR049326">
    <property type="entry name" value="Rhodopsin_dom_fungi"/>
</dbReference>
<comment type="subcellular location">
    <subcellularLocation>
        <location evidence="1">Membrane</location>
        <topology evidence="1">Multi-pass membrane protein</topology>
    </subcellularLocation>
</comment>
<feature type="compositionally biased region" description="Basic and acidic residues" evidence="6">
    <location>
        <begin position="369"/>
        <end position="378"/>
    </location>
</feature>
<accession>A0ABR0SMU9</accession>
<evidence type="ECO:0000256" key="5">
    <source>
        <dbReference type="ARBA" id="ARBA00038359"/>
    </source>
</evidence>
<feature type="domain" description="Rhodopsin" evidence="8">
    <location>
        <begin position="67"/>
        <end position="292"/>
    </location>
</feature>
<keyword evidence="4 7" id="KW-0472">Membrane</keyword>
<dbReference type="PANTHER" id="PTHR33048">
    <property type="entry name" value="PTH11-LIKE INTEGRAL MEMBRANE PROTEIN (AFU_ORTHOLOGUE AFUA_5G11245)"/>
    <property type="match status" value="1"/>
</dbReference>
<feature type="transmembrane region" description="Helical" evidence="7">
    <location>
        <begin position="229"/>
        <end position="252"/>
    </location>
</feature>
<dbReference type="Pfam" id="PF20684">
    <property type="entry name" value="Fung_rhodopsin"/>
    <property type="match status" value="1"/>
</dbReference>
<evidence type="ECO:0000256" key="1">
    <source>
        <dbReference type="ARBA" id="ARBA00004141"/>
    </source>
</evidence>
<reference evidence="9 10" key="1">
    <citation type="submission" date="2024-01" db="EMBL/GenBank/DDBJ databases">
        <title>Complete genome of Cladobotryum mycophilum ATHUM6906.</title>
        <authorList>
            <person name="Christinaki A.C."/>
            <person name="Myridakis A.I."/>
            <person name="Kouvelis V.N."/>
        </authorList>
    </citation>
    <scope>NUCLEOTIDE SEQUENCE [LARGE SCALE GENOMIC DNA]</scope>
    <source>
        <strain evidence="9 10">ATHUM6906</strain>
    </source>
</reference>
<name>A0ABR0SMU9_9HYPO</name>
<dbReference type="Proteomes" id="UP001338125">
    <property type="component" value="Unassembled WGS sequence"/>
</dbReference>
<keyword evidence="10" id="KW-1185">Reference proteome</keyword>
<evidence type="ECO:0000256" key="7">
    <source>
        <dbReference type="SAM" id="Phobius"/>
    </source>
</evidence>
<protein>
    <recommendedName>
        <fullName evidence="8">Rhodopsin domain-containing protein</fullName>
    </recommendedName>
</protein>
<keyword evidence="3 7" id="KW-1133">Transmembrane helix</keyword>
<dbReference type="PANTHER" id="PTHR33048:SF47">
    <property type="entry name" value="INTEGRAL MEMBRANE PROTEIN-RELATED"/>
    <property type="match status" value="1"/>
</dbReference>
<evidence type="ECO:0000313" key="10">
    <source>
        <dbReference type="Proteomes" id="UP001338125"/>
    </source>
</evidence>
<proteinExistence type="inferred from homology"/>
<dbReference type="InterPro" id="IPR052337">
    <property type="entry name" value="SAT4-like"/>
</dbReference>
<gene>
    <name evidence="9" type="ORF">PT974_06921</name>
</gene>
<evidence type="ECO:0000259" key="8">
    <source>
        <dbReference type="Pfam" id="PF20684"/>
    </source>
</evidence>
<feature type="region of interest" description="Disordered" evidence="6">
    <location>
        <begin position="315"/>
        <end position="386"/>
    </location>
</feature>
<comment type="caution">
    <text evidence="9">The sequence shown here is derived from an EMBL/GenBank/DDBJ whole genome shotgun (WGS) entry which is preliminary data.</text>
</comment>
<keyword evidence="2 7" id="KW-0812">Transmembrane</keyword>
<feature type="transmembrane region" description="Helical" evidence="7">
    <location>
        <begin position="118"/>
        <end position="141"/>
    </location>
</feature>
<evidence type="ECO:0000256" key="2">
    <source>
        <dbReference type="ARBA" id="ARBA00022692"/>
    </source>
</evidence>
<evidence type="ECO:0000256" key="6">
    <source>
        <dbReference type="SAM" id="MobiDB-lite"/>
    </source>
</evidence>
<feature type="transmembrane region" description="Helical" evidence="7">
    <location>
        <begin position="63"/>
        <end position="90"/>
    </location>
</feature>
<organism evidence="9 10">
    <name type="scientific">Cladobotryum mycophilum</name>
    <dbReference type="NCBI Taxonomy" id="491253"/>
    <lineage>
        <taxon>Eukaryota</taxon>
        <taxon>Fungi</taxon>
        <taxon>Dikarya</taxon>
        <taxon>Ascomycota</taxon>
        <taxon>Pezizomycotina</taxon>
        <taxon>Sordariomycetes</taxon>
        <taxon>Hypocreomycetidae</taxon>
        <taxon>Hypocreales</taxon>
        <taxon>Hypocreaceae</taxon>
        <taxon>Cladobotryum</taxon>
    </lineage>
</organism>
<evidence type="ECO:0000256" key="3">
    <source>
        <dbReference type="ARBA" id="ARBA00022989"/>
    </source>
</evidence>
<evidence type="ECO:0000313" key="9">
    <source>
        <dbReference type="EMBL" id="KAK5993489.1"/>
    </source>
</evidence>